<dbReference type="SUPFAM" id="SSF52833">
    <property type="entry name" value="Thioredoxin-like"/>
    <property type="match status" value="1"/>
</dbReference>
<name>A0A752X3P4_SALIN</name>
<evidence type="ECO:0000313" key="3">
    <source>
        <dbReference type="EMBL" id="HAF7840209.1"/>
    </source>
</evidence>
<keyword evidence="2" id="KW-1133">Transmembrane helix</keyword>
<sequence length="286" mass="32022">MTIEYFATRIAKHISVQAIWPDGRTEIIAVLPRDALSGLVTRNNQLIHIAFDAMGTRNRETVLIDKQEHNADQILTAIDSCLRLEYLMERRFSRTPLFRGIIASVVLFVMATIGFSLFRYVDRVFWDDTTPEAVQTAGEPRLLPPHLNHTVPLNEGIQLPVPPKKDVQVPEKTITSKNPEAAAARHNLATVLKRNADRGMFTINLSSGHERTLFAFLDPACPNCRLLEPALKRLASDFNVVIYPVSVIGGEESTDRVAPLLCEKDAQKRAAGWHRLYSADNGMMTP</sequence>
<dbReference type="GO" id="GO:0042597">
    <property type="term" value="C:periplasmic space"/>
    <property type="evidence" value="ECO:0007669"/>
    <property type="project" value="UniProtKB-SubCell"/>
</dbReference>
<keyword evidence="1" id="KW-0676">Redox-active center</keyword>
<organism evidence="3">
    <name type="scientific">Salmonella infantis</name>
    <dbReference type="NCBI Taxonomy" id="595"/>
    <lineage>
        <taxon>Bacteria</taxon>
        <taxon>Pseudomonadati</taxon>
        <taxon>Pseudomonadota</taxon>
        <taxon>Gammaproteobacteria</taxon>
        <taxon>Enterobacterales</taxon>
        <taxon>Enterobacteriaceae</taxon>
        <taxon>Salmonella</taxon>
    </lineage>
</organism>
<dbReference type="InterPro" id="IPR036249">
    <property type="entry name" value="Thioredoxin-like_sf"/>
</dbReference>
<keyword evidence="2" id="KW-0812">Transmembrane</keyword>
<comment type="similarity">
    <text evidence="1">Belongs to the thioredoxin family. DsbC subfamily.</text>
</comment>
<feature type="non-terminal residue" evidence="3">
    <location>
        <position position="286"/>
    </location>
</feature>
<evidence type="ECO:0000256" key="1">
    <source>
        <dbReference type="RuleBase" id="RU364038"/>
    </source>
</evidence>
<dbReference type="AlphaFoldDB" id="A0A752X3P4"/>
<dbReference type="Gene3D" id="3.40.30.10">
    <property type="entry name" value="Glutaredoxin"/>
    <property type="match status" value="1"/>
</dbReference>
<reference evidence="3" key="2">
    <citation type="submission" date="2018-07" db="EMBL/GenBank/DDBJ databases">
        <authorList>
            <consortium name="NCBI Pathogen Detection Project"/>
        </authorList>
    </citation>
    <scope>NUCLEOTIDE SEQUENCE</scope>
    <source>
        <strain evidence="3">Salmonella enterica</strain>
    </source>
</reference>
<keyword evidence="2" id="KW-0472">Membrane</keyword>
<comment type="function">
    <text evidence="1">Required for disulfide bond formation in some periplasmic proteins. Acts by transferring its disulfide bond to other proteins and is reduced in the process.</text>
</comment>
<evidence type="ECO:0000256" key="2">
    <source>
        <dbReference type="SAM" id="Phobius"/>
    </source>
</evidence>
<dbReference type="EMBL" id="DAAWGW010000073">
    <property type="protein sequence ID" value="HAF7840209.1"/>
    <property type="molecule type" value="Genomic_DNA"/>
</dbReference>
<comment type="subcellular location">
    <subcellularLocation>
        <location evidence="1">Periplasm</location>
    </subcellularLocation>
</comment>
<comment type="caution">
    <text evidence="3">The sequence shown here is derived from an EMBL/GenBank/DDBJ whole genome shotgun (WGS) entry which is preliminary data.</text>
</comment>
<reference evidence="3" key="1">
    <citation type="journal article" date="2018" name="Genome Biol.">
        <title>SKESA: strategic k-mer extension for scrupulous assemblies.</title>
        <authorList>
            <person name="Souvorov A."/>
            <person name="Agarwala R."/>
            <person name="Lipman D.J."/>
        </authorList>
    </citation>
    <scope>NUCLEOTIDE SEQUENCE</scope>
    <source>
        <strain evidence="3">Salmonella enterica</strain>
    </source>
</reference>
<gene>
    <name evidence="3" type="primary">trbB</name>
    <name evidence="3" type="ORF">G9344_004849</name>
</gene>
<protein>
    <recommendedName>
        <fullName evidence="1">Thiol:disulfide interchange protein</fullName>
    </recommendedName>
</protein>
<keyword evidence="1" id="KW-0732">Signal</keyword>
<feature type="transmembrane region" description="Helical" evidence="2">
    <location>
        <begin position="97"/>
        <end position="118"/>
    </location>
</feature>
<dbReference type="InterPro" id="IPR033954">
    <property type="entry name" value="DiS-bond_Isoase_DsbC/G"/>
</dbReference>
<dbReference type="CDD" id="cd03020">
    <property type="entry name" value="DsbA_DsbC_DsbG"/>
    <property type="match status" value="1"/>
</dbReference>
<proteinExistence type="inferred from homology"/>
<accession>A0A752X3P4</accession>
<keyword evidence="1" id="KW-0574">Periplasm</keyword>